<dbReference type="PANTHER" id="PTHR45962:SF1">
    <property type="entry name" value="N-FATTY-ACYL-AMINO ACID SYNTHASE_HYDROLASE PM20D1"/>
    <property type="match status" value="1"/>
</dbReference>
<dbReference type="Proteomes" id="UP000054477">
    <property type="component" value="Unassembled WGS sequence"/>
</dbReference>
<dbReference type="GO" id="GO:0046872">
    <property type="term" value="F:metal ion binding"/>
    <property type="evidence" value="ECO:0007669"/>
    <property type="project" value="UniProtKB-KW"/>
</dbReference>
<dbReference type="OrthoDB" id="3064516at2759"/>
<feature type="active site" description="Proton acceptor" evidence="6">
    <location>
        <position position="243"/>
    </location>
</feature>
<dbReference type="STRING" id="1095629.A0A0C9X9X9"/>
<keyword evidence="2" id="KW-0645">Protease</keyword>
<evidence type="ECO:0000256" key="3">
    <source>
        <dbReference type="ARBA" id="ARBA00022723"/>
    </source>
</evidence>
<feature type="binding site" evidence="7">
    <location>
        <position position="560"/>
    </location>
    <ligand>
        <name>Zn(2+)</name>
        <dbReference type="ChEBI" id="CHEBI:29105"/>
        <label>1</label>
    </ligand>
</feature>
<feature type="domain" description="Peptidase M20 dimerisation" evidence="8">
    <location>
        <begin position="290"/>
        <end position="443"/>
    </location>
</feature>
<dbReference type="GO" id="GO:0000328">
    <property type="term" value="C:fungal-type vacuole lumen"/>
    <property type="evidence" value="ECO:0007669"/>
    <property type="project" value="TreeGrafter"/>
</dbReference>
<dbReference type="InterPro" id="IPR036264">
    <property type="entry name" value="Bact_exopeptidase_dim_dom"/>
</dbReference>
<gene>
    <name evidence="9" type="ORF">K443DRAFT_672069</name>
</gene>
<protein>
    <recommendedName>
        <fullName evidence="8">Peptidase M20 dimerisation domain-containing protein</fullName>
    </recommendedName>
</protein>
<dbReference type="Pfam" id="PF01546">
    <property type="entry name" value="Peptidase_M20"/>
    <property type="match status" value="1"/>
</dbReference>
<dbReference type="GO" id="GO:0051603">
    <property type="term" value="P:proteolysis involved in protein catabolic process"/>
    <property type="evidence" value="ECO:0007669"/>
    <property type="project" value="TreeGrafter"/>
</dbReference>
<evidence type="ECO:0000256" key="6">
    <source>
        <dbReference type="PIRSR" id="PIRSR037217-1"/>
    </source>
</evidence>
<dbReference type="Gene3D" id="1.10.150.900">
    <property type="match status" value="1"/>
</dbReference>
<feature type="binding site" evidence="7">
    <location>
        <position position="209"/>
    </location>
    <ligand>
        <name>Zn(2+)</name>
        <dbReference type="ChEBI" id="CHEBI:29105"/>
        <label>1</label>
    </ligand>
</feature>
<name>A0A0C9X9X9_9AGAR</name>
<dbReference type="PANTHER" id="PTHR45962">
    <property type="entry name" value="N-FATTY-ACYL-AMINO ACID SYNTHASE/HYDROLASE PM20D1"/>
    <property type="match status" value="1"/>
</dbReference>
<reference evidence="10" key="2">
    <citation type="submission" date="2015-01" db="EMBL/GenBank/DDBJ databases">
        <title>Evolutionary Origins and Diversification of the Mycorrhizal Mutualists.</title>
        <authorList>
            <consortium name="DOE Joint Genome Institute"/>
            <consortium name="Mycorrhizal Genomics Consortium"/>
            <person name="Kohler A."/>
            <person name="Kuo A."/>
            <person name="Nagy L.G."/>
            <person name="Floudas D."/>
            <person name="Copeland A."/>
            <person name="Barry K.W."/>
            <person name="Cichocki N."/>
            <person name="Veneault-Fourrey C."/>
            <person name="LaButti K."/>
            <person name="Lindquist E.A."/>
            <person name="Lipzen A."/>
            <person name="Lundell T."/>
            <person name="Morin E."/>
            <person name="Murat C."/>
            <person name="Riley R."/>
            <person name="Ohm R."/>
            <person name="Sun H."/>
            <person name="Tunlid A."/>
            <person name="Henrissat B."/>
            <person name="Grigoriev I.V."/>
            <person name="Hibbett D.S."/>
            <person name="Martin F."/>
        </authorList>
    </citation>
    <scope>NUCLEOTIDE SEQUENCE [LARGE SCALE GENOMIC DNA]</scope>
    <source>
        <strain evidence="10">LaAM-08-1</strain>
    </source>
</reference>
<dbReference type="Gene3D" id="3.40.630.10">
    <property type="entry name" value="Zn peptidases"/>
    <property type="match status" value="1"/>
</dbReference>
<dbReference type="InterPro" id="IPR011650">
    <property type="entry name" value="Peptidase_M20_dimer"/>
</dbReference>
<feature type="binding site" evidence="7">
    <location>
        <position position="272"/>
    </location>
    <ligand>
        <name>Zn(2+)</name>
        <dbReference type="ChEBI" id="CHEBI:29105"/>
        <label>2</label>
    </ligand>
</feature>
<dbReference type="GO" id="GO:0004181">
    <property type="term" value="F:metallocarboxypeptidase activity"/>
    <property type="evidence" value="ECO:0007669"/>
    <property type="project" value="InterPro"/>
</dbReference>
<dbReference type="InterPro" id="IPR017141">
    <property type="entry name" value="Pept_M20_carboxypep"/>
</dbReference>
<evidence type="ECO:0000313" key="10">
    <source>
        <dbReference type="Proteomes" id="UP000054477"/>
    </source>
</evidence>
<accession>A0A0C9X9X9</accession>
<dbReference type="HOGENOM" id="CLU_021802_11_0_1"/>
<organism evidence="9 10">
    <name type="scientific">Laccaria amethystina LaAM-08-1</name>
    <dbReference type="NCBI Taxonomy" id="1095629"/>
    <lineage>
        <taxon>Eukaryota</taxon>
        <taxon>Fungi</taxon>
        <taxon>Dikarya</taxon>
        <taxon>Basidiomycota</taxon>
        <taxon>Agaricomycotina</taxon>
        <taxon>Agaricomycetes</taxon>
        <taxon>Agaricomycetidae</taxon>
        <taxon>Agaricales</taxon>
        <taxon>Agaricineae</taxon>
        <taxon>Hydnangiaceae</taxon>
        <taxon>Laccaria</taxon>
    </lineage>
</organism>
<evidence type="ECO:0000256" key="2">
    <source>
        <dbReference type="ARBA" id="ARBA00022670"/>
    </source>
</evidence>
<evidence type="ECO:0000256" key="1">
    <source>
        <dbReference type="ARBA" id="ARBA00006247"/>
    </source>
</evidence>
<feature type="binding site" evidence="7">
    <location>
        <position position="174"/>
    </location>
    <ligand>
        <name>Zn(2+)</name>
        <dbReference type="ChEBI" id="CHEBI:29105"/>
        <label>2</label>
    </ligand>
</feature>
<dbReference type="SUPFAM" id="SSF55031">
    <property type="entry name" value="Bacterial exopeptidase dimerisation domain"/>
    <property type="match status" value="1"/>
</dbReference>
<evidence type="ECO:0000313" key="9">
    <source>
        <dbReference type="EMBL" id="KIK09030.1"/>
    </source>
</evidence>
<dbReference type="PIRSF" id="PIRSF037217">
    <property type="entry name" value="Carboxypeptidase_S"/>
    <property type="match status" value="1"/>
</dbReference>
<keyword evidence="10" id="KW-1185">Reference proteome</keyword>
<evidence type="ECO:0000256" key="7">
    <source>
        <dbReference type="PIRSR" id="PIRSR037217-2"/>
    </source>
</evidence>
<dbReference type="SUPFAM" id="SSF53187">
    <property type="entry name" value="Zn-dependent exopeptidases"/>
    <property type="match status" value="1"/>
</dbReference>
<keyword evidence="5 7" id="KW-0862">Zinc</keyword>
<feature type="binding site" evidence="7">
    <location>
        <position position="209"/>
    </location>
    <ligand>
        <name>Zn(2+)</name>
        <dbReference type="ChEBI" id="CHEBI:29105"/>
        <label>2</label>
    </ligand>
</feature>
<evidence type="ECO:0000259" key="8">
    <source>
        <dbReference type="Pfam" id="PF07687"/>
    </source>
</evidence>
<keyword evidence="3 7" id="KW-0479">Metal-binding</keyword>
<evidence type="ECO:0000256" key="5">
    <source>
        <dbReference type="ARBA" id="ARBA00022833"/>
    </source>
</evidence>
<sequence>MPLMASQKSDDFLPSAAAPNQPNKPRFYNSFRNFLVLTTCLALSLAVKFTAQFINVSSDALNVNLCPQAEVLAPTKHAELWADLGATIGTDQFKARAVQWLGGAVRIPTESFDDMEPIGKDPRWDAFGPFHEYLVDAFPRVHESLKLTKVNTYGLFYEWKGSDDTLKPLLLAAHQDVVPVDQSSVDQWTHPPYSGYFDGERLWGRGSADDKSGLIGILSTVEALLEKNFKPTRTVVLSFGFDEEASGVQGAGSLAPVLFEAYGEDGIAMIVDEGFGFGDQYGSVFATPGIAEKGYIDVLVEVTTPGGHSSIPPAHTSIGILSALLVHYESNPYEVHLGRHEPVYDTLQCIAQHAKSLPEQIRKLLKASAYSNEALEAIQSIVLNDRTLKSLVGTTQAVDLIHGGVKSNALPEQAWAVVNHRISVVSSLAEVQAHNTALLKPLADKFNLTYNAFGSRISEEGASASGSLTLSDAFAGGLEPAPVTPTGKDAAPYQLLSGTIKAAYNSHRSLTGSDAITVVPSMMSGNTDTQFYWKLSQHIFRYGHQNEDKNSKDGPLGGIHTVNESINIDAFLEMIRFFATLILNADESITM</sequence>
<comment type="similarity">
    <text evidence="1">Belongs to the peptidase M20A family.</text>
</comment>
<proteinExistence type="inferred from homology"/>
<dbReference type="AlphaFoldDB" id="A0A0C9X9X9"/>
<dbReference type="CDD" id="cd05674">
    <property type="entry name" value="M20_yscS"/>
    <property type="match status" value="1"/>
</dbReference>
<dbReference type="InterPro" id="IPR002933">
    <property type="entry name" value="Peptidase_M20"/>
</dbReference>
<dbReference type="FunFam" id="3.40.630.10:FF:000027">
    <property type="entry name" value="N-fatty-acyl-amino acid synthase/hydrolase PM20D1"/>
    <property type="match status" value="1"/>
</dbReference>
<dbReference type="Gene3D" id="3.30.70.360">
    <property type="match status" value="1"/>
</dbReference>
<feature type="binding site" evidence="7">
    <location>
        <position position="244"/>
    </location>
    <ligand>
        <name>Zn(2+)</name>
        <dbReference type="ChEBI" id="CHEBI:29105"/>
        <label>1</label>
    </ligand>
</feature>
<dbReference type="Pfam" id="PF07687">
    <property type="entry name" value="M20_dimer"/>
    <property type="match status" value="1"/>
</dbReference>
<dbReference type="PROSITE" id="PS00759">
    <property type="entry name" value="ARGE_DAPE_CPG2_2"/>
    <property type="match status" value="1"/>
</dbReference>
<keyword evidence="4" id="KW-0378">Hydrolase</keyword>
<dbReference type="EMBL" id="KN838540">
    <property type="protein sequence ID" value="KIK09030.1"/>
    <property type="molecule type" value="Genomic_DNA"/>
</dbReference>
<feature type="active site" evidence="6">
    <location>
        <position position="176"/>
    </location>
</feature>
<dbReference type="PROSITE" id="PS00758">
    <property type="entry name" value="ARGE_DAPE_CPG2_1"/>
    <property type="match status" value="1"/>
</dbReference>
<reference evidence="9 10" key="1">
    <citation type="submission" date="2014-04" db="EMBL/GenBank/DDBJ databases">
        <authorList>
            <consortium name="DOE Joint Genome Institute"/>
            <person name="Kuo A."/>
            <person name="Kohler A."/>
            <person name="Nagy L.G."/>
            <person name="Floudas D."/>
            <person name="Copeland A."/>
            <person name="Barry K.W."/>
            <person name="Cichocki N."/>
            <person name="Veneault-Fourrey C."/>
            <person name="LaButti K."/>
            <person name="Lindquist E.A."/>
            <person name="Lipzen A."/>
            <person name="Lundell T."/>
            <person name="Morin E."/>
            <person name="Murat C."/>
            <person name="Sun H."/>
            <person name="Tunlid A."/>
            <person name="Henrissat B."/>
            <person name="Grigoriev I.V."/>
            <person name="Hibbett D.S."/>
            <person name="Martin F."/>
            <person name="Nordberg H.P."/>
            <person name="Cantor M.N."/>
            <person name="Hua S.X."/>
        </authorList>
    </citation>
    <scope>NUCLEOTIDE SEQUENCE [LARGE SCALE GENOMIC DNA]</scope>
    <source>
        <strain evidence="9 10">LaAM-08-1</strain>
    </source>
</reference>
<evidence type="ECO:0000256" key="4">
    <source>
        <dbReference type="ARBA" id="ARBA00022801"/>
    </source>
</evidence>
<dbReference type="InterPro" id="IPR001261">
    <property type="entry name" value="ArgE/DapE_CS"/>
</dbReference>
<dbReference type="InterPro" id="IPR047177">
    <property type="entry name" value="Pept_M20A"/>
</dbReference>